<evidence type="ECO:0000256" key="10">
    <source>
        <dbReference type="SAM" id="Phobius"/>
    </source>
</evidence>
<comment type="subcellular location">
    <subcellularLocation>
        <location evidence="2">Cell membrane</location>
    </subcellularLocation>
    <subcellularLocation>
        <location evidence="1">Membrane</location>
        <topology evidence="1">Single-pass membrane protein</topology>
    </subcellularLocation>
</comment>
<dbReference type="GO" id="GO:0006417">
    <property type="term" value="P:regulation of translation"/>
    <property type="evidence" value="ECO:0007669"/>
    <property type="project" value="TreeGrafter"/>
</dbReference>
<keyword evidence="3" id="KW-1003">Cell membrane</keyword>
<dbReference type="AlphaFoldDB" id="A0A1S2VKC4"/>
<comment type="caution">
    <text evidence="12">The sequence shown here is derived from an EMBL/GenBank/DDBJ whole genome shotgun (WGS) entry which is preliminary data.</text>
</comment>
<evidence type="ECO:0000256" key="1">
    <source>
        <dbReference type="ARBA" id="ARBA00004167"/>
    </source>
</evidence>
<evidence type="ECO:0000313" key="12">
    <source>
        <dbReference type="EMBL" id="OIN59212.1"/>
    </source>
</evidence>
<evidence type="ECO:0000256" key="5">
    <source>
        <dbReference type="ARBA" id="ARBA00022989"/>
    </source>
</evidence>
<evidence type="ECO:0000313" key="13">
    <source>
        <dbReference type="Proteomes" id="UP000181790"/>
    </source>
</evidence>
<feature type="coiled-coil region" evidence="9">
    <location>
        <begin position="127"/>
        <end position="154"/>
    </location>
</feature>
<dbReference type="EMBL" id="MORL01000004">
    <property type="protein sequence ID" value="OIN59212.1"/>
    <property type="molecule type" value="Genomic_DNA"/>
</dbReference>
<dbReference type="Pfam" id="PF10099">
    <property type="entry name" value="RskA_C"/>
    <property type="match status" value="1"/>
</dbReference>
<evidence type="ECO:0000256" key="6">
    <source>
        <dbReference type="ARBA" id="ARBA00023136"/>
    </source>
</evidence>
<dbReference type="PANTHER" id="PTHR37461:SF1">
    <property type="entry name" value="ANTI-SIGMA-K FACTOR RSKA"/>
    <property type="match status" value="1"/>
</dbReference>
<dbReference type="Gene3D" id="1.10.10.1320">
    <property type="entry name" value="Anti-sigma factor, zinc-finger domain"/>
    <property type="match status" value="1"/>
</dbReference>
<dbReference type="InterPro" id="IPR051474">
    <property type="entry name" value="Anti-sigma-K/W_factor"/>
</dbReference>
<reference evidence="12 13" key="1">
    <citation type="submission" date="2016-10" db="EMBL/GenBank/DDBJ databases">
        <title>Arsenicibacter rosenii gen. nov., sp. nov., an efficient arsenic-methylating bacterium isolated from an arsenic-contaminated paddy soil.</title>
        <authorList>
            <person name="Huang K."/>
        </authorList>
    </citation>
    <scope>NUCLEOTIDE SEQUENCE [LARGE SCALE GENOMIC DNA]</scope>
    <source>
        <strain evidence="12 13">SM-1</strain>
    </source>
</reference>
<dbReference type="InterPro" id="IPR018764">
    <property type="entry name" value="RskA_C"/>
</dbReference>
<evidence type="ECO:0000256" key="4">
    <source>
        <dbReference type="ARBA" id="ARBA00022692"/>
    </source>
</evidence>
<evidence type="ECO:0000256" key="9">
    <source>
        <dbReference type="SAM" id="Coils"/>
    </source>
</evidence>
<dbReference type="GO" id="GO:0005886">
    <property type="term" value="C:plasma membrane"/>
    <property type="evidence" value="ECO:0007669"/>
    <property type="project" value="UniProtKB-SubCell"/>
</dbReference>
<accession>A0A1S2VKC4</accession>
<evidence type="ECO:0000256" key="8">
    <source>
        <dbReference type="ARBA" id="ARBA00030803"/>
    </source>
</evidence>
<feature type="transmembrane region" description="Helical" evidence="10">
    <location>
        <begin position="101"/>
        <end position="124"/>
    </location>
</feature>
<keyword evidence="6 10" id="KW-0472">Membrane</keyword>
<keyword evidence="13" id="KW-1185">Reference proteome</keyword>
<feature type="domain" description="Anti-sigma K factor RskA C-terminal" evidence="11">
    <location>
        <begin position="108"/>
        <end position="262"/>
    </location>
</feature>
<evidence type="ECO:0000256" key="3">
    <source>
        <dbReference type="ARBA" id="ARBA00022475"/>
    </source>
</evidence>
<proteinExistence type="predicted"/>
<dbReference type="GO" id="GO:0016989">
    <property type="term" value="F:sigma factor antagonist activity"/>
    <property type="evidence" value="ECO:0007669"/>
    <property type="project" value="TreeGrafter"/>
</dbReference>
<organism evidence="12 13">
    <name type="scientific">Arsenicibacter rosenii</name>
    <dbReference type="NCBI Taxonomy" id="1750698"/>
    <lineage>
        <taxon>Bacteria</taxon>
        <taxon>Pseudomonadati</taxon>
        <taxon>Bacteroidota</taxon>
        <taxon>Cytophagia</taxon>
        <taxon>Cytophagales</taxon>
        <taxon>Spirosomataceae</taxon>
        <taxon>Arsenicibacter</taxon>
    </lineage>
</organism>
<name>A0A1S2VKC4_9BACT</name>
<dbReference type="OrthoDB" id="1420916at2"/>
<sequence>MNVAEYIASGTLEAYILGAASDQERREVECLSSIYPEIKQELDQLALALEDYAMALSVEPPVALREQIMSQLTFGVTQKTTAADEEEPETKVLPMPDTRPIYNFTWIAAASVGLLLLAFSFFLITRLRDNQQALASLRSTNAALQQDINALKTQQSSSSQVMALLRQPGTQIIQLKGNEKAPDGNLAVYWNQQTGQLALDISSLPALPSSQQYQLWTLKGGKPFDAGVFDPITGVHHLHPIQQGTVDAFAITIEQRGGSPTPHLESLIAMTPTKAS</sequence>
<evidence type="ECO:0000259" key="11">
    <source>
        <dbReference type="Pfam" id="PF10099"/>
    </source>
</evidence>
<protein>
    <recommendedName>
        <fullName evidence="8">Regulator of SigK</fullName>
    </recommendedName>
    <alternativeName>
        <fullName evidence="7">Sigma-K anti-sigma factor RskA</fullName>
    </alternativeName>
</protein>
<gene>
    <name evidence="12" type="ORF">BLX24_09460</name>
</gene>
<keyword evidence="9" id="KW-0175">Coiled coil</keyword>
<keyword evidence="4 10" id="KW-0812">Transmembrane</keyword>
<evidence type="ECO:0000256" key="2">
    <source>
        <dbReference type="ARBA" id="ARBA00004236"/>
    </source>
</evidence>
<dbReference type="PANTHER" id="PTHR37461">
    <property type="entry name" value="ANTI-SIGMA-K FACTOR RSKA"/>
    <property type="match status" value="1"/>
</dbReference>
<dbReference type="RefSeq" id="WP_071502896.1">
    <property type="nucleotide sequence ID" value="NZ_MORL01000004.1"/>
</dbReference>
<keyword evidence="5 10" id="KW-1133">Transmembrane helix</keyword>
<evidence type="ECO:0000256" key="7">
    <source>
        <dbReference type="ARBA" id="ARBA00029829"/>
    </source>
</evidence>
<dbReference type="InterPro" id="IPR041916">
    <property type="entry name" value="Anti_sigma_zinc_sf"/>
</dbReference>
<dbReference type="Proteomes" id="UP000181790">
    <property type="component" value="Unassembled WGS sequence"/>
</dbReference>